<feature type="region of interest" description="Disordered" evidence="1">
    <location>
        <begin position="1"/>
        <end position="53"/>
    </location>
</feature>
<evidence type="ECO:0000313" key="2">
    <source>
        <dbReference type="EMBL" id="KHL04475.1"/>
    </source>
</evidence>
<evidence type="ECO:0000256" key="1">
    <source>
        <dbReference type="SAM" id="MobiDB-lite"/>
    </source>
</evidence>
<feature type="region of interest" description="Disordered" evidence="1">
    <location>
        <begin position="169"/>
        <end position="189"/>
    </location>
</feature>
<gene>
    <name evidence="2" type="ORF">LK10_05420</name>
</gene>
<dbReference type="STRING" id="1338436.LK10_05420"/>
<feature type="region of interest" description="Disordered" evidence="1">
    <location>
        <begin position="214"/>
        <end position="260"/>
    </location>
</feature>
<protein>
    <submittedName>
        <fullName evidence="2">Uncharacterized protein</fullName>
    </submittedName>
</protein>
<name>A0A0B2ALG4_9MICC</name>
<evidence type="ECO:0000313" key="3">
    <source>
        <dbReference type="Proteomes" id="UP000030982"/>
    </source>
</evidence>
<reference evidence="2 3" key="1">
    <citation type="submission" date="2014-09" db="EMBL/GenBank/DDBJ databases">
        <title>Genome sequence of Sinomonas sp. MUSC 117.</title>
        <authorList>
            <person name="Lee L.-H."/>
        </authorList>
    </citation>
    <scope>NUCLEOTIDE SEQUENCE [LARGE SCALE GENOMIC DNA]</scope>
    <source>
        <strain evidence="2 3">MUSC 117</strain>
    </source>
</reference>
<dbReference type="EMBL" id="JTDL01000079">
    <property type="protein sequence ID" value="KHL04475.1"/>
    <property type="molecule type" value="Genomic_DNA"/>
</dbReference>
<dbReference type="AlphaFoldDB" id="A0A0B2ALG4"/>
<organism evidence="2 3">
    <name type="scientific">Sinomonas humi</name>
    <dbReference type="NCBI Taxonomy" id="1338436"/>
    <lineage>
        <taxon>Bacteria</taxon>
        <taxon>Bacillati</taxon>
        <taxon>Actinomycetota</taxon>
        <taxon>Actinomycetes</taxon>
        <taxon>Micrococcales</taxon>
        <taxon>Micrococcaceae</taxon>
        <taxon>Sinomonas</taxon>
    </lineage>
</organism>
<sequence>MMVHRSYPQAGPSGCGKPKDAIASRKMAIRPEGELTELQADESPTRSPDPDLSCPAKVSFRTDFAPQSAKSALPPVFLTLVHSSCGRSRRRGRSLQTGELEPVRRALPFYAFDQQVIHTAAGRLWSFLRRLSTADSTTDTNDSDGCSPLSHVVMPWRSGTPLSSKARTLATRFRRPPPPDSGEGGVSRETCIPATCVSSSGSLSYLPNSADPIARSPAATEGSAGKGRPVTAASAPAPAPTRRPLATETAHRTDAPPTHL</sequence>
<keyword evidence="3" id="KW-1185">Reference proteome</keyword>
<accession>A0A0B2ALG4</accession>
<dbReference type="Proteomes" id="UP000030982">
    <property type="component" value="Unassembled WGS sequence"/>
</dbReference>
<feature type="compositionally biased region" description="Basic and acidic residues" evidence="1">
    <location>
        <begin position="17"/>
        <end position="33"/>
    </location>
</feature>
<proteinExistence type="predicted"/>
<comment type="caution">
    <text evidence="2">The sequence shown here is derived from an EMBL/GenBank/DDBJ whole genome shotgun (WGS) entry which is preliminary data.</text>
</comment>
<feature type="compositionally biased region" description="Low complexity" evidence="1">
    <location>
        <begin position="228"/>
        <end position="248"/>
    </location>
</feature>